<feature type="region of interest" description="Disordered" evidence="1">
    <location>
        <begin position="16"/>
        <end position="68"/>
    </location>
</feature>
<dbReference type="Proteomes" id="UP000612808">
    <property type="component" value="Unassembled WGS sequence"/>
</dbReference>
<evidence type="ECO:0000313" key="2">
    <source>
        <dbReference type="EMBL" id="GID13765.1"/>
    </source>
</evidence>
<keyword evidence="3" id="KW-1185">Reference proteome</keyword>
<dbReference type="AlphaFoldDB" id="A0A8J3J885"/>
<evidence type="ECO:0000313" key="3">
    <source>
        <dbReference type="Proteomes" id="UP000612808"/>
    </source>
</evidence>
<comment type="caution">
    <text evidence="2">The sequence shown here is derived from an EMBL/GenBank/DDBJ whole genome shotgun (WGS) entry which is preliminary data.</text>
</comment>
<dbReference type="EMBL" id="BOMB01000026">
    <property type="protein sequence ID" value="GID13765.1"/>
    <property type="molecule type" value="Genomic_DNA"/>
</dbReference>
<accession>A0A8J3J885</accession>
<feature type="compositionally biased region" description="Low complexity" evidence="1">
    <location>
        <begin position="25"/>
        <end position="52"/>
    </location>
</feature>
<name>A0A8J3J885_9ACTN</name>
<organism evidence="2 3">
    <name type="scientific">Actinocatenispora rupis</name>
    <dbReference type="NCBI Taxonomy" id="519421"/>
    <lineage>
        <taxon>Bacteria</taxon>
        <taxon>Bacillati</taxon>
        <taxon>Actinomycetota</taxon>
        <taxon>Actinomycetes</taxon>
        <taxon>Micromonosporales</taxon>
        <taxon>Micromonosporaceae</taxon>
        <taxon>Actinocatenispora</taxon>
    </lineage>
</organism>
<reference evidence="2" key="1">
    <citation type="submission" date="2021-01" db="EMBL/GenBank/DDBJ databases">
        <title>Whole genome shotgun sequence of Actinocatenispora rupis NBRC 107355.</title>
        <authorList>
            <person name="Komaki H."/>
            <person name="Tamura T."/>
        </authorList>
    </citation>
    <scope>NUCLEOTIDE SEQUENCE</scope>
    <source>
        <strain evidence="2">NBRC 107355</strain>
    </source>
</reference>
<sequence>MLAGVAALALVSGCGPDKSAAGKASHTSGSPSPGVSSTPSGGTTGSPSPSRTLPVPHRSGTRSTSVPAITLQITGGFAGKNDTVSVAPDGAWRATDGKRGVTRRGTLTPAQHDQLVRLVSGPELAKEAKLKQPKLMCNDGLSYRLTVGTVVLSRTDCGGSTHTPTFDAVVKLVTGAATK</sequence>
<gene>
    <name evidence="2" type="ORF">Aru02nite_46540</name>
</gene>
<protein>
    <submittedName>
        <fullName evidence="2">Uncharacterized protein</fullName>
    </submittedName>
</protein>
<proteinExistence type="predicted"/>
<evidence type="ECO:0000256" key="1">
    <source>
        <dbReference type="SAM" id="MobiDB-lite"/>
    </source>
</evidence>